<reference evidence="1 2" key="1">
    <citation type="submission" date="2020-03" db="EMBL/GenBank/DDBJ databases">
        <title>Genomic Encyclopedia of Type Strains, Phase IV (KMG-IV): sequencing the most valuable type-strain genomes for metagenomic binning, comparative biology and taxonomic classification.</title>
        <authorList>
            <person name="Goeker M."/>
        </authorList>
    </citation>
    <scope>NUCLEOTIDE SEQUENCE [LARGE SCALE GENOMIC DNA]</scope>
    <source>
        <strain evidence="1 2">DSM 18888</strain>
    </source>
</reference>
<organism evidence="1 2">
    <name type="scientific">Thalassospira tepidiphila</name>
    <dbReference type="NCBI Taxonomy" id="393657"/>
    <lineage>
        <taxon>Bacteria</taxon>
        <taxon>Pseudomonadati</taxon>
        <taxon>Pseudomonadota</taxon>
        <taxon>Alphaproteobacteria</taxon>
        <taxon>Rhodospirillales</taxon>
        <taxon>Thalassospiraceae</taxon>
        <taxon>Thalassospira</taxon>
    </lineage>
</organism>
<dbReference type="Proteomes" id="UP000556869">
    <property type="component" value="Unassembled WGS sequence"/>
</dbReference>
<accession>A0ABX0X1B4</accession>
<proteinExistence type="predicted"/>
<evidence type="ECO:0000313" key="1">
    <source>
        <dbReference type="EMBL" id="NJB75252.1"/>
    </source>
</evidence>
<keyword evidence="2" id="KW-1185">Reference proteome</keyword>
<sequence length="40" mass="4476">MRSSSLFEKSDFRDSTNRRKANQACSVFGGIQLFVGKAVH</sequence>
<dbReference type="EMBL" id="JAATJD010000002">
    <property type="protein sequence ID" value="NJB75252.1"/>
    <property type="molecule type" value="Genomic_DNA"/>
</dbReference>
<name>A0ABX0X1B4_9PROT</name>
<gene>
    <name evidence="1" type="ORF">GGR96_002344</name>
</gene>
<protein>
    <submittedName>
        <fullName evidence="1">Uncharacterized protein</fullName>
    </submittedName>
</protein>
<comment type="caution">
    <text evidence="1">The sequence shown here is derived from an EMBL/GenBank/DDBJ whole genome shotgun (WGS) entry which is preliminary data.</text>
</comment>
<evidence type="ECO:0000313" key="2">
    <source>
        <dbReference type="Proteomes" id="UP000556869"/>
    </source>
</evidence>